<dbReference type="OrthoDB" id="2507554at2759"/>
<gene>
    <name evidence="1" type="ORF">O181_002566</name>
</gene>
<evidence type="ECO:0000313" key="1">
    <source>
        <dbReference type="EMBL" id="MBW0462851.1"/>
    </source>
</evidence>
<dbReference type="Proteomes" id="UP000765509">
    <property type="component" value="Unassembled WGS sequence"/>
</dbReference>
<proteinExistence type="predicted"/>
<comment type="caution">
    <text evidence="1">The sequence shown here is derived from an EMBL/GenBank/DDBJ whole genome shotgun (WGS) entry which is preliminary data.</text>
</comment>
<sequence>MSRFSHTSWSRTMNIFNTILNANEESQSIGYGNALIQENLQKLKSDIGGKWNDESLMEIFFHHFNKAHYHQIANAIDARISVDPTSRV</sequence>
<protein>
    <submittedName>
        <fullName evidence="1">Uncharacterized protein</fullName>
    </submittedName>
</protein>
<accession>A0A9Q3GDD5</accession>
<dbReference type="AlphaFoldDB" id="A0A9Q3GDD5"/>
<name>A0A9Q3GDD5_9BASI</name>
<dbReference type="EMBL" id="AVOT02000435">
    <property type="protein sequence ID" value="MBW0462851.1"/>
    <property type="molecule type" value="Genomic_DNA"/>
</dbReference>
<keyword evidence="2" id="KW-1185">Reference proteome</keyword>
<reference evidence="1" key="1">
    <citation type="submission" date="2021-03" db="EMBL/GenBank/DDBJ databases">
        <title>Draft genome sequence of rust myrtle Austropuccinia psidii MF-1, a brazilian biotype.</title>
        <authorList>
            <person name="Quecine M.C."/>
            <person name="Pachon D.M.R."/>
            <person name="Bonatelli M.L."/>
            <person name="Correr F.H."/>
            <person name="Franceschini L.M."/>
            <person name="Leite T.F."/>
            <person name="Margarido G.R.A."/>
            <person name="Almeida C.A."/>
            <person name="Ferrarezi J.A."/>
            <person name="Labate C.A."/>
        </authorList>
    </citation>
    <scope>NUCLEOTIDE SEQUENCE</scope>
    <source>
        <strain evidence="1">MF-1</strain>
    </source>
</reference>
<organism evidence="1 2">
    <name type="scientific">Austropuccinia psidii MF-1</name>
    <dbReference type="NCBI Taxonomy" id="1389203"/>
    <lineage>
        <taxon>Eukaryota</taxon>
        <taxon>Fungi</taxon>
        <taxon>Dikarya</taxon>
        <taxon>Basidiomycota</taxon>
        <taxon>Pucciniomycotina</taxon>
        <taxon>Pucciniomycetes</taxon>
        <taxon>Pucciniales</taxon>
        <taxon>Sphaerophragmiaceae</taxon>
        <taxon>Austropuccinia</taxon>
    </lineage>
</organism>
<evidence type="ECO:0000313" key="2">
    <source>
        <dbReference type="Proteomes" id="UP000765509"/>
    </source>
</evidence>